<evidence type="ECO:0000256" key="1">
    <source>
        <dbReference type="SAM" id="Phobius"/>
    </source>
</evidence>
<proteinExistence type="predicted"/>
<keyword evidence="2" id="KW-0732">Signal</keyword>
<feature type="signal peptide" evidence="2">
    <location>
        <begin position="1"/>
        <end position="19"/>
    </location>
</feature>
<keyword evidence="1" id="KW-0812">Transmembrane</keyword>
<evidence type="ECO:0008006" key="5">
    <source>
        <dbReference type="Google" id="ProtNLM"/>
    </source>
</evidence>
<name>A0A1A9UTA6_GLOAU</name>
<organism evidence="3 4">
    <name type="scientific">Glossina austeni</name>
    <name type="common">Savannah tsetse fly</name>
    <dbReference type="NCBI Taxonomy" id="7395"/>
    <lineage>
        <taxon>Eukaryota</taxon>
        <taxon>Metazoa</taxon>
        <taxon>Ecdysozoa</taxon>
        <taxon>Arthropoda</taxon>
        <taxon>Hexapoda</taxon>
        <taxon>Insecta</taxon>
        <taxon>Pterygota</taxon>
        <taxon>Neoptera</taxon>
        <taxon>Endopterygota</taxon>
        <taxon>Diptera</taxon>
        <taxon>Brachycera</taxon>
        <taxon>Muscomorpha</taxon>
        <taxon>Hippoboscoidea</taxon>
        <taxon>Glossinidae</taxon>
        <taxon>Glossina</taxon>
    </lineage>
</organism>
<protein>
    <recommendedName>
        <fullName evidence="5">Phlebovirus glycoprotein G2 fusion domain-containing protein</fullName>
    </recommendedName>
</protein>
<evidence type="ECO:0000313" key="4">
    <source>
        <dbReference type="Proteomes" id="UP000078200"/>
    </source>
</evidence>
<keyword evidence="1" id="KW-1133">Transmembrane helix</keyword>
<feature type="transmembrane region" description="Helical" evidence="1">
    <location>
        <begin position="543"/>
        <end position="564"/>
    </location>
</feature>
<dbReference type="Proteomes" id="UP000078200">
    <property type="component" value="Unassembled WGS sequence"/>
</dbReference>
<evidence type="ECO:0000256" key="2">
    <source>
        <dbReference type="SAM" id="SignalP"/>
    </source>
</evidence>
<sequence>MEWISPIIFMILICRTINGDIVVNEGILEIIDDYNCTVNNNGKVEIFSEPELIFFTISKWRDEAELKKVEKMKKRLIHANIKPRLKEPLNKSKTYLEKIKNKRCNQLNVTQEKTHNKMEIITERKSRSPSLPTLTQAGVLMLAVTSGNPVGKTEACNTTLFIAGNGRICDSTFCDGIEMYRIPLVTGSIVCFRDFNGDLMKLNIYETYKRTKYYLQYFTSSYDIWTTTNSYCALTKDCLRNGCYKSSKHRALLTHTNGTINGYGCHNVKCYTSCIDKIKCVWYRWTLASTGMTVPVYLKYSEIWEIAIKVDFQNTTSFHTLNVFNPKIVVNGRFSKIPIYVTSFTSDDYYSENGLVIINDTSHLVTVSHYGMPRPGIIGDYQIRRDKTQYSYNQDLIRCEPYQCDVDCVAPEPALDKFMKNIKSFPTREYIKMNDDLSVETKFSRIKSLFELVVGNVALNNLQIELAHCEIEILTTFACTSCSVKPYIVMKAHHIKSGGSLNKTLIATFDYILNGHLMQNYAGKNDITLVIDLITSKAFLEGVLISAITVLTFASISSLSIRLFKMSRVTDMRKITVIGGTRKTIPGWHHK</sequence>
<dbReference type="AlphaFoldDB" id="A0A1A9UTA6"/>
<dbReference type="VEuPathDB" id="VectorBase:GAUT014649"/>
<dbReference type="EnsemblMetazoa" id="GAUT014649-RA">
    <property type="protein sequence ID" value="GAUT014649-PA"/>
    <property type="gene ID" value="GAUT014649"/>
</dbReference>
<reference evidence="3" key="1">
    <citation type="submission" date="2020-05" db="UniProtKB">
        <authorList>
            <consortium name="EnsemblMetazoa"/>
        </authorList>
    </citation>
    <scope>IDENTIFICATION</scope>
    <source>
        <strain evidence="3">TTRI</strain>
    </source>
</reference>
<evidence type="ECO:0000313" key="3">
    <source>
        <dbReference type="EnsemblMetazoa" id="GAUT014649-PA"/>
    </source>
</evidence>
<accession>A0A1A9UTA6</accession>
<keyword evidence="4" id="KW-1185">Reference proteome</keyword>
<dbReference type="STRING" id="7395.A0A1A9UTA6"/>
<keyword evidence="1" id="KW-0472">Membrane</keyword>
<feature type="chain" id="PRO_5008398790" description="Phlebovirus glycoprotein G2 fusion domain-containing protein" evidence="2">
    <location>
        <begin position="20"/>
        <end position="591"/>
    </location>
</feature>